<dbReference type="InterPro" id="IPR003795">
    <property type="entry name" value="DUF192"/>
</dbReference>
<organism evidence="2 3">
    <name type="scientific">Rubidibacter lacunae KORDI 51-2</name>
    <dbReference type="NCBI Taxonomy" id="582515"/>
    <lineage>
        <taxon>Bacteria</taxon>
        <taxon>Bacillati</taxon>
        <taxon>Cyanobacteriota</taxon>
        <taxon>Cyanophyceae</taxon>
        <taxon>Oscillatoriophycideae</taxon>
        <taxon>Chroococcales</taxon>
        <taxon>Aphanothecaceae</taxon>
        <taxon>Rubidibacter</taxon>
    </lineage>
</organism>
<dbReference type="Pfam" id="PF02643">
    <property type="entry name" value="DUF192"/>
    <property type="match status" value="1"/>
</dbReference>
<evidence type="ECO:0000313" key="3">
    <source>
        <dbReference type="Proteomes" id="UP000016960"/>
    </source>
</evidence>
<keyword evidence="1" id="KW-1133">Transmembrane helix</keyword>
<keyword evidence="1" id="KW-0472">Membrane</keyword>
<dbReference type="OrthoDB" id="9808290at2"/>
<feature type="transmembrane region" description="Helical" evidence="1">
    <location>
        <begin position="12"/>
        <end position="30"/>
    </location>
</feature>
<protein>
    <recommendedName>
        <fullName evidence="4">DUF192 domain-containing protein</fullName>
    </recommendedName>
</protein>
<dbReference type="InParanoid" id="U5DN03"/>
<proteinExistence type="predicted"/>
<dbReference type="PANTHER" id="PTHR37953">
    <property type="entry name" value="UPF0127 PROTEIN MJ1496"/>
    <property type="match status" value="1"/>
</dbReference>
<keyword evidence="3" id="KW-1185">Reference proteome</keyword>
<dbReference type="Proteomes" id="UP000016960">
    <property type="component" value="Unassembled WGS sequence"/>
</dbReference>
<evidence type="ECO:0000313" key="2">
    <source>
        <dbReference type="EMBL" id="ERN43046.1"/>
    </source>
</evidence>
<reference evidence="2 3" key="1">
    <citation type="submission" date="2013-05" db="EMBL/GenBank/DDBJ databases">
        <title>Draft genome sequence of Rubidibacter lacunae KORDI 51-2.</title>
        <authorList>
            <person name="Choi D.H."/>
            <person name="Noh J.H."/>
            <person name="Kwon K.-K."/>
            <person name="Lee J.-H."/>
            <person name="Ryu J.-Y."/>
        </authorList>
    </citation>
    <scope>NUCLEOTIDE SEQUENCE [LARGE SCALE GENOMIC DNA]</scope>
    <source>
        <strain evidence="2 3">KORDI 51-2</strain>
    </source>
</reference>
<dbReference type="PATRIC" id="fig|582515.4.peg.407"/>
<dbReference type="eggNOG" id="COG1430">
    <property type="taxonomic scope" value="Bacteria"/>
</dbReference>
<dbReference type="Gene3D" id="2.60.120.1140">
    <property type="entry name" value="Protein of unknown function DUF192"/>
    <property type="match status" value="1"/>
</dbReference>
<sequence length="171" mass="18831">MTERALRSPGRWVLWMLSGMLLLGCGGFAWEASGPIAQLPREGQTLPIEARAILGGETIYLEVARSPQQQAIGLMFRSDLAPDRGMVFPFESQRIARFWMKNVSIPLDMLFVRDEEIVAIEANVPPCNEDSCPLYGPSDVPVDVVIELAGGRADELGVHVGDRVAIEPLER</sequence>
<comment type="caution">
    <text evidence="2">The sequence shown here is derived from an EMBL/GenBank/DDBJ whole genome shotgun (WGS) entry which is preliminary data.</text>
</comment>
<dbReference type="PROSITE" id="PS51257">
    <property type="entry name" value="PROKAR_LIPOPROTEIN"/>
    <property type="match status" value="1"/>
</dbReference>
<dbReference type="PANTHER" id="PTHR37953:SF1">
    <property type="entry name" value="UPF0127 PROTEIN MJ1496"/>
    <property type="match status" value="1"/>
</dbReference>
<evidence type="ECO:0000256" key="1">
    <source>
        <dbReference type="SAM" id="Phobius"/>
    </source>
</evidence>
<dbReference type="RefSeq" id="WP_022604141.1">
    <property type="nucleotide sequence ID" value="NZ_ASSJ01000004.1"/>
</dbReference>
<keyword evidence="1" id="KW-0812">Transmembrane</keyword>
<name>U5DN03_9CHRO</name>
<dbReference type="AlphaFoldDB" id="U5DN03"/>
<gene>
    <name evidence="2" type="ORF">KR51_00003620</name>
</gene>
<evidence type="ECO:0008006" key="4">
    <source>
        <dbReference type="Google" id="ProtNLM"/>
    </source>
</evidence>
<accession>U5DN03</accession>
<dbReference type="STRING" id="582515.KR51_00003620"/>
<dbReference type="InterPro" id="IPR038695">
    <property type="entry name" value="Saro_0823-like_sf"/>
</dbReference>
<dbReference type="EMBL" id="ASSJ01000004">
    <property type="protein sequence ID" value="ERN43046.1"/>
    <property type="molecule type" value="Genomic_DNA"/>
</dbReference>